<dbReference type="InterPro" id="IPR036188">
    <property type="entry name" value="FAD/NAD-bd_sf"/>
</dbReference>
<dbReference type="EMBL" id="BCSX01000015">
    <property type="protein sequence ID" value="GAS87138.1"/>
    <property type="molecule type" value="Genomic_DNA"/>
</dbReference>
<accession>A0A117I4L4</accession>
<dbReference type="GO" id="GO:0050660">
    <property type="term" value="F:flavin adenine dinucleotide binding"/>
    <property type="evidence" value="ECO:0007669"/>
    <property type="project" value="InterPro"/>
</dbReference>
<evidence type="ECO:0000256" key="2">
    <source>
        <dbReference type="ARBA" id="ARBA00022630"/>
    </source>
</evidence>
<sequence>MTFENKPVDVLVIGAGPSGAVVTHTAAVAGLSVVCLEQGDWVNPSDFPANFPEWELLIQHNWAHDPNVRGLPSDYPVDVSDSDMWPVMFNAVGGSSIYYGAEWPRLLPSDFRVKTLDGVADDWPISYHDLKPYHDEVDEFIGVSGVGGDTAYPEGLDYPLPPHPLGKPGMKAAAAANALGWHWWPGTNAIPSQKNKTLEQCGRWGVCEWGCPQGAKASFDLIYMPQAQQAGAEVVTGARVSKIVTDENGLATGAQYIDRDGTVRFQPARSVVLCANGIGTPRLLLLSADDRHPDGLANSSGLVGKNLMLHPNCTALGYYEEDLESWRGPAGQLIHSMQFYETDASRGFVRGAKLHALPTPGPLNAIEAHRELDFDELWGPAIHDVARAARNGILWAANTEDLPEEHNRVTLSKTLVDSDGLPAPKVEYRVSENTRKLLKFTVEQMVKAHEAAGAKRVITQELWVDQPGHLLGTARMGDDPKTSVVDSYGKCHDVDNLYVADGSIFVTSGSANPTCTITALALRVGKKVVEQTTARKAMA</sequence>
<dbReference type="OrthoDB" id="9798604at2"/>
<dbReference type="RefSeq" id="WP_062828066.1">
    <property type="nucleotide sequence ID" value="NZ_BCSX01000015.1"/>
</dbReference>
<dbReference type="AlphaFoldDB" id="A0A117I4L4"/>
<dbReference type="GO" id="GO:0016614">
    <property type="term" value="F:oxidoreductase activity, acting on CH-OH group of donors"/>
    <property type="evidence" value="ECO:0007669"/>
    <property type="project" value="InterPro"/>
</dbReference>
<gene>
    <name evidence="7" type="ORF">RMCB_1234</name>
</gene>
<dbReference type="SUPFAM" id="SSF51905">
    <property type="entry name" value="FAD/NAD(P)-binding domain"/>
    <property type="match status" value="1"/>
</dbReference>
<dbReference type="SUPFAM" id="SSF54373">
    <property type="entry name" value="FAD-linked reductases, C-terminal domain"/>
    <property type="match status" value="1"/>
</dbReference>
<evidence type="ECO:0000313" key="8">
    <source>
        <dbReference type="Proteomes" id="UP000069620"/>
    </source>
</evidence>
<keyword evidence="3" id="KW-0274">FAD</keyword>
<keyword evidence="8" id="KW-1185">Reference proteome</keyword>
<name>A0A117I4L4_9MYCO</name>
<feature type="domain" description="Glucose-methanol-choline oxidoreductase C-terminal" evidence="6">
    <location>
        <begin position="403"/>
        <end position="521"/>
    </location>
</feature>
<dbReference type="Gene3D" id="3.50.50.60">
    <property type="entry name" value="FAD/NAD(P)-binding domain"/>
    <property type="match status" value="2"/>
</dbReference>
<comment type="caution">
    <text evidence="7">The sequence shown here is derived from an EMBL/GenBank/DDBJ whole genome shotgun (WGS) entry which is preliminary data.</text>
</comment>
<dbReference type="STRING" id="146020.RMCB_1234"/>
<reference evidence="8" key="2">
    <citation type="submission" date="2016-02" db="EMBL/GenBank/DDBJ databases">
        <title>Draft genome sequence of five rapidly growing Mycobacterium species.</title>
        <authorList>
            <person name="Katahira K."/>
            <person name="Gotou Y."/>
            <person name="Iida K."/>
            <person name="Ogura Y."/>
            <person name="Hayashi T."/>
        </authorList>
    </citation>
    <scope>NUCLEOTIDE SEQUENCE [LARGE SCALE GENOMIC DNA]</scope>
    <source>
        <strain evidence="8">JCM15654</strain>
    </source>
</reference>
<dbReference type="Pfam" id="PF00732">
    <property type="entry name" value="GMC_oxred_N"/>
    <property type="match status" value="1"/>
</dbReference>
<evidence type="ECO:0000259" key="6">
    <source>
        <dbReference type="Pfam" id="PF05199"/>
    </source>
</evidence>
<keyword evidence="4" id="KW-0560">Oxidoreductase</keyword>
<keyword evidence="2" id="KW-0285">Flavoprotein</keyword>
<dbReference type="Proteomes" id="UP000069620">
    <property type="component" value="Unassembled WGS sequence"/>
</dbReference>
<evidence type="ECO:0000256" key="1">
    <source>
        <dbReference type="ARBA" id="ARBA00010790"/>
    </source>
</evidence>
<evidence type="ECO:0000313" key="7">
    <source>
        <dbReference type="EMBL" id="GAS87138.1"/>
    </source>
</evidence>
<feature type="domain" description="Glucose-methanol-choline oxidoreductase N-terminal" evidence="5">
    <location>
        <begin position="196"/>
        <end position="311"/>
    </location>
</feature>
<protein>
    <submittedName>
        <fullName evidence="7">Glucose dehydrogenase</fullName>
    </submittedName>
</protein>
<organism evidence="7 8">
    <name type="scientific">Mycolicibacterium brisbanense</name>
    <dbReference type="NCBI Taxonomy" id="146020"/>
    <lineage>
        <taxon>Bacteria</taxon>
        <taxon>Bacillati</taxon>
        <taxon>Actinomycetota</taxon>
        <taxon>Actinomycetes</taxon>
        <taxon>Mycobacteriales</taxon>
        <taxon>Mycobacteriaceae</taxon>
        <taxon>Mycolicibacterium</taxon>
    </lineage>
</organism>
<dbReference type="PANTHER" id="PTHR46056:SF12">
    <property type="entry name" value="LONG-CHAIN-ALCOHOL OXIDASE"/>
    <property type="match status" value="1"/>
</dbReference>
<evidence type="ECO:0000259" key="5">
    <source>
        <dbReference type="Pfam" id="PF00732"/>
    </source>
</evidence>
<proteinExistence type="inferred from homology"/>
<reference evidence="8" key="1">
    <citation type="journal article" date="2016" name="Genome Announc.">
        <title>Draft Genome Sequences of Five Rapidly Growing Mycobacterium Species, M. thermoresistibile, M. fortuitum subsp. acetamidolyticum, M. canariasense, M. brisbanense, and M. novocastrense.</title>
        <authorList>
            <person name="Katahira K."/>
            <person name="Ogura Y."/>
            <person name="Gotoh Y."/>
            <person name="Hayashi T."/>
        </authorList>
    </citation>
    <scope>NUCLEOTIDE SEQUENCE [LARGE SCALE GENOMIC DNA]</scope>
    <source>
        <strain evidence="8">JCM15654</strain>
    </source>
</reference>
<evidence type="ECO:0000256" key="4">
    <source>
        <dbReference type="ARBA" id="ARBA00023002"/>
    </source>
</evidence>
<dbReference type="PANTHER" id="PTHR46056">
    <property type="entry name" value="LONG-CHAIN-ALCOHOL OXIDASE"/>
    <property type="match status" value="1"/>
</dbReference>
<evidence type="ECO:0000256" key="3">
    <source>
        <dbReference type="ARBA" id="ARBA00022827"/>
    </source>
</evidence>
<comment type="similarity">
    <text evidence="1">Belongs to the GMC oxidoreductase family.</text>
</comment>
<dbReference type="Pfam" id="PF05199">
    <property type="entry name" value="GMC_oxred_C"/>
    <property type="match status" value="1"/>
</dbReference>
<dbReference type="InterPro" id="IPR000172">
    <property type="entry name" value="GMC_OxRdtase_N"/>
</dbReference>
<dbReference type="InterPro" id="IPR007867">
    <property type="entry name" value="GMC_OxRtase_C"/>
</dbReference>